<evidence type="ECO:0000313" key="1">
    <source>
        <dbReference type="EMBL" id="PPJ38056.1"/>
    </source>
</evidence>
<gene>
    <name evidence="1" type="ORF">C5E45_12705</name>
</gene>
<dbReference type="EMBL" id="PSZC01000007">
    <property type="protein sequence ID" value="PPJ38056.1"/>
    <property type="molecule type" value="Genomic_DNA"/>
</dbReference>
<accession>A0A2S6AS85</accession>
<name>A0A2S6AS85_9NOCA</name>
<reference evidence="1 2" key="1">
    <citation type="submission" date="2018-02" db="EMBL/GenBank/DDBJ databases">
        <title>8 Nocardia nova and 1 Nocardia cyriacigeorgica strain used for evolution to TMP-SMX.</title>
        <authorList>
            <person name="Mehta H."/>
            <person name="Weng J."/>
            <person name="Shamoo Y."/>
        </authorList>
    </citation>
    <scope>NUCLEOTIDE SEQUENCE [LARGE SCALE GENOMIC DNA]</scope>
    <source>
        <strain evidence="1 2">MDA3139</strain>
    </source>
</reference>
<proteinExistence type="predicted"/>
<comment type="caution">
    <text evidence="1">The sequence shown here is derived from an EMBL/GenBank/DDBJ whole genome shotgun (WGS) entry which is preliminary data.</text>
</comment>
<dbReference type="AlphaFoldDB" id="A0A2S6AS85"/>
<protein>
    <submittedName>
        <fullName evidence="1">Uncharacterized protein</fullName>
    </submittedName>
</protein>
<dbReference type="Proteomes" id="UP000239874">
    <property type="component" value="Unassembled WGS sequence"/>
</dbReference>
<sequence>MSMRLRDAELDVEIFSRFDTIADKRNLAAHMRIRCARTLTEPIEEWKVVEELLPILEKLDTAIGRASTS</sequence>
<evidence type="ECO:0000313" key="2">
    <source>
        <dbReference type="Proteomes" id="UP000239874"/>
    </source>
</evidence>
<organism evidence="1 2">
    <name type="scientific">Nocardia nova</name>
    <dbReference type="NCBI Taxonomy" id="37330"/>
    <lineage>
        <taxon>Bacteria</taxon>
        <taxon>Bacillati</taxon>
        <taxon>Actinomycetota</taxon>
        <taxon>Actinomycetes</taxon>
        <taxon>Mycobacteriales</taxon>
        <taxon>Nocardiaceae</taxon>
        <taxon>Nocardia</taxon>
    </lineage>
</organism>